<name>A0A7X1B619_9BACT</name>
<sequence>MIVTRISEITNYGIDYLHESKKETLLWIEFHTANAFKRDLLNYDLICLQLSKEDKNEGIELDEEDPKWNELINELPKRIDGFRDWKIWFSEVAHPAFKTNLVRIYER</sequence>
<organism evidence="1 2">
    <name type="scientific">Pelagicoccus albus</name>
    <dbReference type="NCBI Taxonomy" id="415222"/>
    <lineage>
        <taxon>Bacteria</taxon>
        <taxon>Pseudomonadati</taxon>
        <taxon>Verrucomicrobiota</taxon>
        <taxon>Opitutia</taxon>
        <taxon>Puniceicoccales</taxon>
        <taxon>Pelagicoccaceae</taxon>
        <taxon>Pelagicoccus</taxon>
    </lineage>
</organism>
<protein>
    <submittedName>
        <fullName evidence="1">Uncharacterized protein</fullName>
    </submittedName>
</protein>
<comment type="caution">
    <text evidence="1">The sequence shown here is derived from an EMBL/GenBank/DDBJ whole genome shotgun (WGS) entry which is preliminary data.</text>
</comment>
<accession>A0A7X1B619</accession>
<dbReference type="RefSeq" id="WP_185660214.1">
    <property type="nucleotide sequence ID" value="NZ_CAWPOO010000011.1"/>
</dbReference>
<reference evidence="1 2" key="1">
    <citation type="submission" date="2020-07" db="EMBL/GenBank/DDBJ databases">
        <authorList>
            <person name="Feng X."/>
        </authorList>
    </citation>
    <scope>NUCLEOTIDE SEQUENCE [LARGE SCALE GENOMIC DNA]</scope>
    <source>
        <strain evidence="1 2">JCM23202</strain>
    </source>
</reference>
<dbReference type="Proteomes" id="UP000526501">
    <property type="component" value="Unassembled WGS sequence"/>
</dbReference>
<dbReference type="AlphaFoldDB" id="A0A7X1B619"/>
<dbReference type="EMBL" id="JACHVC010000011">
    <property type="protein sequence ID" value="MBC2606329.1"/>
    <property type="molecule type" value="Genomic_DNA"/>
</dbReference>
<evidence type="ECO:0000313" key="2">
    <source>
        <dbReference type="Proteomes" id="UP000526501"/>
    </source>
</evidence>
<keyword evidence="2" id="KW-1185">Reference proteome</keyword>
<proteinExistence type="predicted"/>
<evidence type="ECO:0000313" key="1">
    <source>
        <dbReference type="EMBL" id="MBC2606329.1"/>
    </source>
</evidence>
<gene>
    <name evidence="1" type="ORF">H5P27_09735</name>
</gene>